<gene>
    <name evidence="9" type="primary">motC</name>
    <name evidence="9" type="ORF">GCM10011487_51840</name>
</gene>
<dbReference type="GO" id="GO:0005886">
    <property type="term" value="C:plasma membrane"/>
    <property type="evidence" value="ECO:0007669"/>
    <property type="project" value="UniProtKB-SubCell"/>
</dbReference>
<comment type="subcellular location">
    <subcellularLocation>
        <location evidence="1">Cell membrane</location>
        <topology evidence="1">Multi-pass membrane protein</topology>
    </subcellularLocation>
    <subcellularLocation>
        <location evidence="6">Membrane</location>
        <topology evidence="6">Multi-pass membrane protein</topology>
    </subcellularLocation>
</comment>
<dbReference type="PANTHER" id="PTHR30433">
    <property type="entry name" value="CHEMOTAXIS PROTEIN MOTA"/>
    <property type="match status" value="1"/>
</dbReference>
<dbReference type="GO" id="GO:0006935">
    <property type="term" value="P:chemotaxis"/>
    <property type="evidence" value="ECO:0007669"/>
    <property type="project" value="InterPro"/>
</dbReference>
<evidence type="ECO:0000256" key="1">
    <source>
        <dbReference type="ARBA" id="ARBA00004651"/>
    </source>
</evidence>
<keyword evidence="9" id="KW-0282">Flagellum</keyword>
<dbReference type="InterPro" id="IPR002898">
    <property type="entry name" value="MotA_ExbB_proton_chnl"/>
</dbReference>
<dbReference type="NCBIfam" id="NF006583">
    <property type="entry name" value="PRK09109.1"/>
    <property type="match status" value="1"/>
</dbReference>
<evidence type="ECO:0000256" key="7">
    <source>
        <dbReference type="SAM" id="Phobius"/>
    </source>
</evidence>
<feature type="domain" description="MotA/TolQ/ExbB proton channel" evidence="8">
    <location>
        <begin position="102"/>
        <end position="220"/>
    </location>
</feature>
<dbReference type="GO" id="GO:0015031">
    <property type="term" value="P:protein transport"/>
    <property type="evidence" value="ECO:0007669"/>
    <property type="project" value="UniProtKB-KW"/>
</dbReference>
<dbReference type="InterPro" id="IPR047055">
    <property type="entry name" value="MotA-like"/>
</dbReference>
<sequence length="246" mass="26383">MDILSLIGLVLAACAILVGAVLKGAGIHSLLSGAAFMIVVVGTIAAICVQTPLHVMKRALSILPWVFTPPTTERDTMIKKMVEWSNTARKQGLLGLESLIERERDDFVRKGLQLVVDGSEPEIIRNVLEVDLHTREQADTRAAKVFEGMGIYAPTLGIIGAVLGLMAVMQNLADPAKLGHGIAAAFVATIYGIGFANLFFLPVASKLKVSIQGLSQTREMVIEGMISIAQGENPRSIEAKLQGYLH</sequence>
<keyword evidence="4 7" id="KW-1133">Transmembrane helix</keyword>
<name>A0A829YIJ3_9GAMM</name>
<keyword evidence="3 7" id="KW-0812">Transmembrane</keyword>
<evidence type="ECO:0000256" key="5">
    <source>
        <dbReference type="ARBA" id="ARBA00023136"/>
    </source>
</evidence>
<comment type="caution">
    <text evidence="9">The sequence shown here is derived from an EMBL/GenBank/DDBJ whole genome shotgun (WGS) entry which is preliminary data.</text>
</comment>
<evidence type="ECO:0000256" key="3">
    <source>
        <dbReference type="ARBA" id="ARBA00022692"/>
    </source>
</evidence>
<feature type="transmembrane region" description="Helical" evidence="7">
    <location>
        <begin position="151"/>
        <end position="169"/>
    </location>
</feature>
<dbReference type="RefSeq" id="WP_161814785.1">
    <property type="nucleotide sequence ID" value="NZ_BLJN01000005.1"/>
</dbReference>
<accession>A0A829YIJ3</accession>
<keyword evidence="9" id="KW-0969">Cilium</keyword>
<proteinExistence type="inferred from homology"/>
<evidence type="ECO:0000256" key="4">
    <source>
        <dbReference type="ARBA" id="ARBA00022989"/>
    </source>
</evidence>
<reference evidence="10" key="1">
    <citation type="submission" date="2020-01" db="EMBL/GenBank/DDBJ databases">
        <title>'Steroidobacter agaridevorans' sp. nov., agar-degrading bacteria isolated from rhizosphere soils.</title>
        <authorList>
            <person name="Ikenaga M."/>
            <person name="Kataoka M."/>
            <person name="Murouchi A."/>
            <person name="Katsuragi S."/>
            <person name="Sakai M."/>
        </authorList>
    </citation>
    <scope>NUCLEOTIDE SEQUENCE [LARGE SCALE GENOMIC DNA]</scope>
    <source>
        <strain evidence="10">YU21-B</strain>
    </source>
</reference>
<evidence type="ECO:0000259" key="8">
    <source>
        <dbReference type="Pfam" id="PF01618"/>
    </source>
</evidence>
<dbReference type="GO" id="GO:0071978">
    <property type="term" value="P:bacterial-type flagellum-dependent swarming motility"/>
    <property type="evidence" value="ECO:0007669"/>
    <property type="project" value="InterPro"/>
</dbReference>
<feature type="transmembrane region" description="Helical" evidence="7">
    <location>
        <begin position="29"/>
        <end position="49"/>
    </location>
</feature>
<dbReference type="EMBL" id="BLJN01000005">
    <property type="protein sequence ID" value="GFE83184.1"/>
    <property type="molecule type" value="Genomic_DNA"/>
</dbReference>
<keyword evidence="2" id="KW-1003">Cell membrane</keyword>
<feature type="transmembrane region" description="Helical" evidence="7">
    <location>
        <begin position="181"/>
        <end position="201"/>
    </location>
</feature>
<keyword evidence="6" id="KW-0813">Transport</keyword>
<keyword evidence="5 7" id="KW-0472">Membrane</keyword>
<keyword evidence="10" id="KW-1185">Reference proteome</keyword>
<evidence type="ECO:0000313" key="10">
    <source>
        <dbReference type="Proteomes" id="UP000445000"/>
    </source>
</evidence>
<dbReference type="Proteomes" id="UP000445000">
    <property type="component" value="Unassembled WGS sequence"/>
</dbReference>
<dbReference type="AlphaFoldDB" id="A0A829YIJ3"/>
<dbReference type="Pfam" id="PF01618">
    <property type="entry name" value="MotA_ExbB"/>
    <property type="match status" value="1"/>
</dbReference>
<evidence type="ECO:0000256" key="2">
    <source>
        <dbReference type="ARBA" id="ARBA00022475"/>
    </source>
</evidence>
<evidence type="ECO:0000313" key="9">
    <source>
        <dbReference type="EMBL" id="GFE83184.1"/>
    </source>
</evidence>
<keyword evidence="9" id="KW-0966">Cell projection</keyword>
<protein>
    <submittedName>
        <fullName evidence="9">Flagellar motor protein</fullName>
    </submittedName>
</protein>
<organism evidence="9 10">
    <name type="scientific">Steroidobacter agaridevorans</name>
    <dbReference type="NCBI Taxonomy" id="2695856"/>
    <lineage>
        <taxon>Bacteria</taxon>
        <taxon>Pseudomonadati</taxon>
        <taxon>Pseudomonadota</taxon>
        <taxon>Gammaproteobacteria</taxon>
        <taxon>Steroidobacterales</taxon>
        <taxon>Steroidobacteraceae</taxon>
        <taxon>Steroidobacter</taxon>
    </lineage>
</organism>
<evidence type="ECO:0000256" key="6">
    <source>
        <dbReference type="RuleBase" id="RU004057"/>
    </source>
</evidence>
<comment type="similarity">
    <text evidence="6">Belongs to the exbB/tolQ family.</text>
</comment>
<dbReference type="PANTHER" id="PTHR30433:SF3">
    <property type="entry name" value="MOTILITY PROTEIN A"/>
    <property type="match status" value="1"/>
</dbReference>
<keyword evidence="6" id="KW-0653">Protein transport</keyword>